<sequence>MSPKRRKLEDSGVWWGRSREAMDEAVANGQLEVAKWLHANRSEECTPAALVEAARNGHLDMLKWLETATNVNWSMNTIAAAAQGGHLDVVKWLHTNRSDGCTMKAVENAIGNGNLRVASWLCWYYPEFVPTHNSLWMYPENLFDTLLFIQVNYPDVFTLEFGRGTKSDLADEYRKGSEILVNKWLDEKSPGRPTKQREVTFMWGM</sequence>
<dbReference type="Gene3D" id="1.25.40.20">
    <property type="entry name" value="Ankyrin repeat-containing domain"/>
    <property type="match status" value="1"/>
</dbReference>
<comment type="caution">
    <text evidence="1">The sequence shown here is derived from an EMBL/GenBank/DDBJ whole genome shotgun (WGS) entry which is preliminary data.</text>
</comment>
<dbReference type="Proteomes" id="UP000440732">
    <property type="component" value="Unassembled WGS sequence"/>
</dbReference>
<gene>
    <name evidence="1" type="ORF">PF006_g14765</name>
</gene>
<evidence type="ECO:0000313" key="2">
    <source>
        <dbReference type="Proteomes" id="UP000440732"/>
    </source>
</evidence>
<name>A0A6A3TFK5_9STRA</name>
<protein>
    <submittedName>
        <fullName evidence="1">Uncharacterized protein</fullName>
    </submittedName>
</protein>
<dbReference type="InterPro" id="IPR052050">
    <property type="entry name" value="SecEffector_AnkRepeat"/>
</dbReference>
<dbReference type="SUPFAM" id="SSF140860">
    <property type="entry name" value="Pseudo ankyrin repeat-like"/>
    <property type="match status" value="1"/>
</dbReference>
<dbReference type="Pfam" id="PF12796">
    <property type="entry name" value="Ank_2"/>
    <property type="match status" value="1"/>
</dbReference>
<dbReference type="AlphaFoldDB" id="A0A6A3TFK5"/>
<dbReference type="InterPro" id="IPR036770">
    <property type="entry name" value="Ankyrin_rpt-contain_sf"/>
</dbReference>
<proteinExistence type="predicted"/>
<dbReference type="PANTHER" id="PTHR46586">
    <property type="entry name" value="ANKYRIN REPEAT-CONTAINING PROTEIN"/>
    <property type="match status" value="1"/>
</dbReference>
<reference evidence="1 2" key="1">
    <citation type="submission" date="2018-08" db="EMBL/GenBank/DDBJ databases">
        <title>Genomic investigation of the strawberry pathogen Phytophthora fragariae indicates pathogenicity is determined by transcriptional variation in three key races.</title>
        <authorList>
            <person name="Adams T.M."/>
            <person name="Armitage A.D."/>
            <person name="Sobczyk M.K."/>
            <person name="Bates H.J."/>
            <person name="Dunwell J.M."/>
            <person name="Nellist C.F."/>
            <person name="Harrison R.J."/>
        </authorList>
    </citation>
    <scope>NUCLEOTIDE SEQUENCE [LARGE SCALE GENOMIC DNA]</scope>
    <source>
        <strain evidence="1 2">NOV-5</strain>
    </source>
</reference>
<dbReference type="EMBL" id="QXGA01000942">
    <property type="protein sequence ID" value="KAE9134687.1"/>
    <property type="molecule type" value="Genomic_DNA"/>
</dbReference>
<organism evidence="1 2">
    <name type="scientific">Phytophthora fragariae</name>
    <dbReference type="NCBI Taxonomy" id="53985"/>
    <lineage>
        <taxon>Eukaryota</taxon>
        <taxon>Sar</taxon>
        <taxon>Stramenopiles</taxon>
        <taxon>Oomycota</taxon>
        <taxon>Peronosporomycetes</taxon>
        <taxon>Peronosporales</taxon>
        <taxon>Peronosporaceae</taxon>
        <taxon>Phytophthora</taxon>
    </lineage>
</organism>
<dbReference type="InterPro" id="IPR002110">
    <property type="entry name" value="Ankyrin_rpt"/>
</dbReference>
<evidence type="ECO:0000313" key="1">
    <source>
        <dbReference type="EMBL" id="KAE9134687.1"/>
    </source>
</evidence>
<accession>A0A6A3TFK5</accession>
<dbReference type="PANTHER" id="PTHR46586:SF3">
    <property type="entry name" value="ANKYRIN REPEAT-CONTAINING PROTEIN"/>
    <property type="match status" value="1"/>
</dbReference>